<evidence type="ECO:0000313" key="1">
    <source>
        <dbReference type="EMBL" id="WEK35730.1"/>
    </source>
</evidence>
<dbReference type="AlphaFoldDB" id="A0AAJ5WWN6"/>
<dbReference type="EMBL" id="CP119311">
    <property type="protein sequence ID" value="WEK35730.1"/>
    <property type="molecule type" value="Genomic_DNA"/>
</dbReference>
<dbReference type="PANTHER" id="PTHR33706:SF1">
    <property type="entry name" value="TPR REPEAT PROTEIN"/>
    <property type="match status" value="1"/>
</dbReference>
<evidence type="ECO:0008006" key="3">
    <source>
        <dbReference type="Google" id="ProtNLM"/>
    </source>
</evidence>
<dbReference type="PANTHER" id="PTHR33706">
    <property type="entry name" value="MORN VARIANT REPEAT PROTEIN"/>
    <property type="match status" value="1"/>
</dbReference>
<dbReference type="Proteomes" id="UP001220610">
    <property type="component" value="Chromosome"/>
</dbReference>
<accession>A0AAJ5WWN6</accession>
<protein>
    <recommendedName>
        <fullName evidence="3">MORN repeat protein</fullName>
    </recommendedName>
</protein>
<sequence>MNKQILLTGAGLLCVYHLFSQHTLAPSAAQAMALPLSATAPVHKTAGHFIELDETLLRADGTLTGLSSTGDTLFVSEYHKDQLHGDWRSWYPAKTMLDSGRMAKAIPDGEWKGWYPNGQLRFIRTYNASKLQTVNHEIRRRHGKVTYYPITDIAKRDLPAARQLLTAGYSFRSITNETPAQAAPASLRLRVHHNTEAGHKAYLPPFTNCLHHGLYMNFYANGNVKDSGYYKNGIRDGIWEEWQEEGAVRASGMYRKGVKQGDWRHYNASGKLLYIVSYKNGRVKHTMQLNRYS</sequence>
<dbReference type="SUPFAM" id="SSF82185">
    <property type="entry name" value="Histone H3 K4-specific methyltransferase SET7/9 N-terminal domain"/>
    <property type="match status" value="1"/>
</dbReference>
<dbReference type="Pfam" id="PF07661">
    <property type="entry name" value="MORN_2"/>
    <property type="match status" value="3"/>
</dbReference>
<reference evidence="1" key="1">
    <citation type="submission" date="2023-03" db="EMBL/GenBank/DDBJ databases">
        <title>Andean soil-derived lignocellulolytic bacterial consortium as a source of novel taxa and putative plastic-active enzymes.</title>
        <authorList>
            <person name="Diaz-Garcia L."/>
            <person name="Chuvochina M."/>
            <person name="Feuerriegel G."/>
            <person name="Bunk B."/>
            <person name="Sproer C."/>
            <person name="Streit W.R."/>
            <person name="Rodriguez L.M."/>
            <person name="Overmann J."/>
            <person name="Jimenez D.J."/>
        </authorList>
    </citation>
    <scope>NUCLEOTIDE SEQUENCE</scope>
    <source>
        <strain evidence="1">MAG 7</strain>
    </source>
</reference>
<proteinExistence type="predicted"/>
<evidence type="ECO:0000313" key="2">
    <source>
        <dbReference type="Proteomes" id="UP001220610"/>
    </source>
</evidence>
<dbReference type="Gene3D" id="2.20.110.10">
    <property type="entry name" value="Histone H3 K4-specific methyltransferase SET7/9 N-terminal domain"/>
    <property type="match status" value="2"/>
</dbReference>
<dbReference type="InterPro" id="IPR011652">
    <property type="entry name" value="MORN_2"/>
</dbReference>
<organism evidence="1 2">
    <name type="scientific">Candidatus Pseudobacter hemicellulosilyticus</name>
    <dbReference type="NCBI Taxonomy" id="3121375"/>
    <lineage>
        <taxon>Bacteria</taxon>
        <taxon>Pseudomonadati</taxon>
        <taxon>Bacteroidota</taxon>
        <taxon>Chitinophagia</taxon>
        <taxon>Chitinophagales</taxon>
        <taxon>Chitinophagaceae</taxon>
        <taxon>Pseudobacter</taxon>
    </lineage>
</organism>
<gene>
    <name evidence="1" type="ORF">P0Y53_24860</name>
</gene>
<name>A0AAJ5WWN6_9BACT</name>